<dbReference type="RefSeq" id="WP_128211066.1">
    <property type="nucleotide sequence ID" value="NZ_CP025746.1"/>
</dbReference>
<protein>
    <submittedName>
        <fullName evidence="1">DUF2164 domain-containing protein</fullName>
    </submittedName>
</protein>
<dbReference type="Pfam" id="PF09932">
    <property type="entry name" value="DUF2164"/>
    <property type="match status" value="1"/>
</dbReference>
<dbReference type="KEGG" id="cmah:C1I91_02450"/>
<keyword evidence="2" id="KW-1185">Reference proteome</keyword>
<sequence length="77" mass="9064">MRKEKKSPISKEKREEMISSIQEFFYNERDEEIGNLAASAVLDFFIEELSSEFYNQGISDAYKYITDRTEDLLGLQK</sequence>
<dbReference type="InterPro" id="IPR018680">
    <property type="entry name" value="DUF2164"/>
</dbReference>
<dbReference type="OrthoDB" id="573733at2"/>
<accession>A0A3R5QVM2</accession>
<dbReference type="AlphaFoldDB" id="A0A3R5QVM2"/>
<organism evidence="1 2">
    <name type="scientific">Clostridium manihotivorum</name>
    <dbReference type="NCBI Taxonomy" id="2320868"/>
    <lineage>
        <taxon>Bacteria</taxon>
        <taxon>Bacillati</taxon>
        <taxon>Bacillota</taxon>
        <taxon>Clostridia</taxon>
        <taxon>Eubacteriales</taxon>
        <taxon>Clostridiaceae</taxon>
        <taxon>Clostridium</taxon>
    </lineage>
</organism>
<evidence type="ECO:0000313" key="2">
    <source>
        <dbReference type="Proteomes" id="UP000286268"/>
    </source>
</evidence>
<gene>
    <name evidence="1" type="ORF">C1I91_02450</name>
</gene>
<dbReference type="EMBL" id="CP025746">
    <property type="protein sequence ID" value="QAA30615.1"/>
    <property type="molecule type" value="Genomic_DNA"/>
</dbReference>
<name>A0A3R5QVM2_9CLOT</name>
<reference evidence="1 2" key="1">
    <citation type="submission" date="2018-01" db="EMBL/GenBank/DDBJ databases">
        <title>Genome Sequencing and Assembly of Anaerobacter polyendosporus strain CT4.</title>
        <authorList>
            <person name="Tachaapaikoon C."/>
            <person name="Sutheeworapong S."/>
            <person name="Jenjaroenpun P."/>
            <person name="Wongsurawat T."/>
            <person name="Nookeaw I."/>
            <person name="Cheawchanlertfa P."/>
            <person name="Kosugi A."/>
            <person name="Cheevadhanarak S."/>
            <person name="Ratanakhanokchai K."/>
        </authorList>
    </citation>
    <scope>NUCLEOTIDE SEQUENCE [LARGE SCALE GENOMIC DNA]</scope>
    <source>
        <strain evidence="1 2">CT4</strain>
    </source>
</reference>
<proteinExistence type="predicted"/>
<evidence type="ECO:0000313" key="1">
    <source>
        <dbReference type="EMBL" id="QAA30615.1"/>
    </source>
</evidence>
<dbReference type="Proteomes" id="UP000286268">
    <property type="component" value="Chromosome"/>
</dbReference>